<reference evidence="1" key="1">
    <citation type="journal article" date="2021" name="Proc. Natl. Acad. Sci. U.S.A.">
        <title>A Catalog of Tens of Thousands of Viruses from Human Metagenomes Reveals Hidden Associations with Chronic Diseases.</title>
        <authorList>
            <person name="Tisza M.J."/>
            <person name="Buck C.B."/>
        </authorList>
    </citation>
    <scope>NUCLEOTIDE SEQUENCE</scope>
    <source>
        <strain evidence="1">CtCIv11</strain>
    </source>
</reference>
<dbReference type="EMBL" id="BK032513">
    <property type="protein sequence ID" value="DAF44976.1"/>
    <property type="molecule type" value="Genomic_DNA"/>
</dbReference>
<accession>A0A8S5S240</accession>
<evidence type="ECO:0000313" key="1">
    <source>
        <dbReference type="EMBL" id="DAF44976.1"/>
    </source>
</evidence>
<organism evidence="1">
    <name type="scientific">Siphoviridae sp. ctCIv11</name>
    <dbReference type="NCBI Taxonomy" id="2827806"/>
    <lineage>
        <taxon>Viruses</taxon>
        <taxon>Duplodnaviria</taxon>
        <taxon>Heunggongvirae</taxon>
        <taxon>Uroviricota</taxon>
        <taxon>Caudoviricetes</taxon>
    </lineage>
</organism>
<proteinExistence type="predicted"/>
<name>A0A8S5S240_9CAUD</name>
<sequence>MNCEEQINKIIKLLQSPDLDDYECCIEIAKVVGIYNYEREDKRD</sequence>
<protein>
    <submittedName>
        <fullName evidence="1">Uncharacterized protein</fullName>
    </submittedName>
</protein>